<sequence>MNSIILTKLCLYSLSVLTLLQYSLCLNIESRENNTILSRRKRFLIFPEGSSLQLVFCVTYPVLTSIGDIFLWGNTAALAYELPQDPYSPFNHKADPLHRRMDTNTIYFTDYDGKIIYKKPYVKKFIVNPAFAKRSVDEYEKVSSEYKIRKKQMHASKHTRTFLKEHLGNIDFHRISRASLYQRIETLLQGLGSDGRNCVLKVLCVIGQSQNDSQGAFLHEIMRAVFTIPKGTTSGDIDEEYDIAHTASEPCHKLYPNC</sequence>
<evidence type="ECO:0000256" key="1">
    <source>
        <dbReference type="SAM" id="SignalP"/>
    </source>
</evidence>
<dbReference type="EMBL" id="CAKASE010000055">
    <property type="protein sequence ID" value="CAG9565941.1"/>
    <property type="molecule type" value="Genomic_DNA"/>
</dbReference>
<dbReference type="InterPro" id="IPR006631">
    <property type="entry name" value="DM4_12"/>
</dbReference>
<reference evidence="2" key="1">
    <citation type="submission" date="2021-09" db="EMBL/GenBank/DDBJ databases">
        <authorList>
            <person name="Martin H S."/>
        </authorList>
    </citation>
    <scope>NUCLEOTIDE SEQUENCE</scope>
</reference>
<comment type="caution">
    <text evidence="2">The sequence shown here is derived from an EMBL/GenBank/DDBJ whole genome shotgun (WGS) entry which is preliminary data.</text>
</comment>
<feature type="chain" id="PRO_5035246138" evidence="1">
    <location>
        <begin position="26"/>
        <end position="258"/>
    </location>
</feature>
<proteinExistence type="predicted"/>
<evidence type="ECO:0000313" key="3">
    <source>
        <dbReference type="Proteomes" id="UP000789524"/>
    </source>
</evidence>
<dbReference type="Pfam" id="PF07841">
    <property type="entry name" value="DM4_12"/>
    <property type="match status" value="1"/>
</dbReference>
<dbReference type="OrthoDB" id="6617264at2759"/>
<evidence type="ECO:0000313" key="2">
    <source>
        <dbReference type="EMBL" id="CAG9565941.1"/>
    </source>
</evidence>
<feature type="signal peptide" evidence="1">
    <location>
        <begin position="1"/>
        <end position="25"/>
    </location>
</feature>
<protein>
    <submittedName>
        <fullName evidence="2">(African queen) hypothetical protein</fullName>
    </submittedName>
</protein>
<name>A0A8J2VU57_9NEOP</name>
<dbReference type="SMART" id="SM00718">
    <property type="entry name" value="DM4_12"/>
    <property type="match status" value="1"/>
</dbReference>
<dbReference type="Proteomes" id="UP000789524">
    <property type="component" value="Unassembled WGS sequence"/>
</dbReference>
<gene>
    <name evidence="2" type="ORF">DCHRY22_LOCUS6685</name>
</gene>
<dbReference type="PANTHER" id="PTHR21398">
    <property type="entry name" value="AGAP007094-PA"/>
    <property type="match status" value="1"/>
</dbReference>
<keyword evidence="1" id="KW-0732">Signal</keyword>
<dbReference type="AlphaFoldDB" id="A0A8J2VU57"/>
<accession>A0A8J2VU57</accession>
<dbReference type="PANTHER" id="PTHR21398:SF1">
    <property type="entry name" value="FI03705P"/>
    <property type="match status" value="1"/>
</dbReference>
<organism evidence="2 3">
    <name type="scientific">Danaus chrysippus</name>
    <name type="common">African queen</name>
    <dbReference type="NCBI Taxonomy" id="151541"/>
    <lineage>
        <taxon>Eukaryota</taxon>
        <taxon>Metazoa</taxon>
        <taxon>Ecdysozoa</taxon>
        <taxon>Arthropoda</taxon>
        <taxon>Hexapoda</taxon>
        <taxon>Insecta</taxon>
        <taxon>Pterygota</taxon>
        <taxon>Neoptera</taxon>
        <taxon>Endopterygota</taxon>
        <taxon>Lepidoptera</taxon>
        <taxon>Glossata</taxon>
        <taxon>Ditrysia</taxon>
        <taxon>Papilionoidea</taxon>
        <taxon>Nymphalidae</taxon>
        <taxon>Danainae</taxon>
        <taxon>Danaini</taxon>
        <taxon>Danaina</taxon>
        <taxon>Danaus</taxon>
        <taxon>Anosia</taxon>
    </lineage>
</organism>
<keyword evidence="3" id="KW-1185">Reference proteome</keyword>